<reference evidence="3 4" key="1">
    <citation type="journal article" date="2017" name="Nat. Ecol. Evol.">
        <title>Scallop genome provides insights into evolution of bilaterian karyotype and development.</title>
        <authorList>
            <person name="Wang S."/>
            <person name="Zhang J."/>
            <person name="Jiao W."/>
            <person name="Li J."/>
            <person name="Xun X."/>
            <person name="Sun Y."/>
            <person name="Guo X."/>
            <person name="Huan P."/>
            <person name="Dong B."/>
            <person name="Zhang L."/>
            <person name="Hu X."/>
            <person name="Sun X."/>
            <person name="Wang J."/>
            <person name="Zhao C."/>
            <person name="Wang Y."/>
            <person name="Wang D."/>
            <person name="Huang X."/>
            <person name="Wang R."/>
            <person name="Lv J."/>
            <person name="Li Y."/>
            <person name="Zhang Z."/>
            <person name="Liu B."/>
            <person name="Lu W."/>
            <person name="Hui Y."/>
            <person name="Liang J."/>
            <person name="Zhou Z."/>
            <person name="Hou R."/>
            <person name="Li X."/>
            <person name="Liu Y."/>
            <person name="Li H."/>
            <person name="Ning X."/>
            <person name="Lin Y."/>
            <person name="Zhao L."/>
            <person name="Xing Q."/>
            <person name="Dou J."/>
            <person name="Li Y."/>
            <person name="Mao J."/>
            <person name="Guo H."/>
            <person name="Dou H."/>
            <person name="Li T."/>
            <person name="Mu C."/>
            <person name="Jiang W."/>
            <person name="Fu Q."/>
            <person name="Fu X."/>
            <person name="Miao Y."/>
            <person name="Liu J."/>
            <person name="Yu Q."/>
            <person name="Li R."/>
            <person name="Liao H."/>
            <person name="Li X."/>
            <person name="Kong Y."/>
            <person name="Jiang Z."/>
            <person name="Chourrout D."/>
            <person name="Li R."/>
            <person name="Bao Z."/>
        </authorList>
    </citation>
    <scope>NUCLEOTIDE SEQUENCE [LARGE SCALE GENOMIC DNA]</scope>
    <source>
        <strain evidence="3 4">PY_sf001</strain>
    </source>
</reference>
<evidence type="ECO:0000313" key="4">
    <source>
        <dbReference type="Proteomes" id="UP000242188"/>
    </source>
</evidence>
<protein>
    <submittedName>
        <fullName evidence="3">Uncharacterized protein</fullName>
    </submittedName>
</protein>
<dbReference type="Proteomes" id="UP000242188">
    <property type="component" value="Unassembled WGS sequence"/>
</dbReference>
<organism evidence="3 4">
    <name type="scientific">Mizuhopecten yessoensis</name>
    <name type="common">Japanese scallop</name>
    <name type="synonym">Patinopecten yessoensis</name>
    <dbReference type="NCBI Taxonomy" id="6573"/>
    <lineage>
        <taxon>Eukaryota</taxon>
        <taxon>Metazoa</taxon>
        <taxon>Spiralia</taxon>
        <taxon>Lophotrochozoa</taxon>
        <taxon>Mollusca</taxon>
        <taxon>Bivalvia</taxon>
        <taxon>Autobranchia</taxon>
        <taxon>Pteriomorphia</taxon>
        <taxon>Pectinida</taxon>
        <taxon>Pectinoidea</taxon>
        <taxon>Pectinidae</taxon>
        <taxon>Mizuhopecten</taxon>
    </lineage>
</organism>
<feature type="region of interest" description="Disordered" evidence="1">
    <location>
        <begin position="86"/>
        <end position="129"/>
    </location>
</feature>
<evidence type="ECO:0000256" key="1">
    <source>
        <dbReference type="SAM" id="MobiDB-lite"/>
    </source>
</evidence>
<feature type="signal peptide" evidence="2">
    <location>
        <begin position="1"/>
        <end position="19"/>
    </location>
</feature>
<keyword evidence="2" id="KW-0732">Signal</keyword>
<accession>A0A210PZQ0</accession>
<proteinExistence type="predicted"/>
<keyword evidence="4" id="KW-1185">Reference proteome</keyword>
<dbReference type="AlphaFoldDB" id="A0A210PZQ0"/>
<comment type="caution">
    <text evidence="3">The sequence shown here is derived from an EMBL/GenBank/DDBJ whole genome shotgun (WGS) entry which is preliminary data.</text>
</comment>
<feature type="chain" id="PRO_5012171199" evidence="2">
    <location>
        <begin position="20"/>
        <end position="145"/>
    </location>
</feature>
<evidence type="ECO:0000313" key="3">
    <source>
        <dbReference type="EMBL" id="OWF41955.1"/>
    </source>
</evidence>
<gene>
    <name evidence="3" type="ORF">KP79_PYT10992</name>
</gene>
<dbReference type="EMBL" id="NEDP02005326">
    <property type="protein sequence ID" value="OWF41955.1"/>
    <property type="molecule type" value="Genomic_DNA"/>
</dbReference>
<feature type="compositionally biased region" description="Pro residues" evidence="1">
    <location>
        <begin position="90"/>
        <end position="126"/>
    </location>
</feature>
<sequence length="145" mass="15468">MNSFLTVAVIAALFGGLQANSVFTRSGESSMESIEAEKVLENLCEKIRLLKGFIPSCIETASCTNDPVLNGKLDVFIGEIANWYEENCDGPPPGSPPPSTPPPPPAKRPGGQSPPPGPTPPPPTPPSKRELKLQRLLQNLLKSIQ</sequence>
<name>A0A210PZQ0_MIZYE</name>
<evidence type="ECO:0000256" key="2">
    <source>
        <dbReference type="SAM" id="SignalP"/>
    </source>
</evidence>